<reference evidence="2" key="1">
    <citation type="submission" date="2022-06" db="EMBL/GenBank/DDBJ databases">
        <title>Genomic Encyclopedia of Archaeal and Bacterial Type Strains, Phase II (KMG-II): from individual species to whole genera.</title>
        <authorList>
            <person name="Goeker M."/>
        </authorList>
    </citation>
    <scope>NUCLEOTIDE SEQUENCE</scope>
    <source>
        <strain evidence="2">DSM 43935</strain>
    </source>
</reference>
<comment type="caution">
    <text evidence="2">The sequence shown here is derived from an EMBL/GenBank/DDBJ whole genome shotgun (WGS) entry which is preliminary data.</text>
</comment>
<evidence type="ECO:0000313" key="3">
    <source>
        <dbReference type="Proteomes" id="UP001206128"/>
    </source>
</evidence>
<dbReference type="EMBL" id="JAMTCK010000020">
    <property type="protein sequence ID" value="MCP2169679.1"/>
    <property type="molecule type" value="Genomic_DNA"/>
</dbReference>
<organism evidence="2 3">
    <name type="scientific">Goodfellowiella coeruleoviolacea</name>
    <dbReference type="NCBI Taxonomy" id="334858"/>
    <lineage>
        <taxon>Bacteria</taxon>
        <taxon>Bacillati</taxon>
        <taxon>Actinomycetota</taxon>
        <taxon>Actinomycetes</taxon>
        <taxon>Pseudonocardiales</taxon>
        <taxon>Pseudonocardiaceae</taxon>
        <taxon>Goodfellowiella</taxon>
    </lineage>
</organism>
<dbReference type="RefSeq" id="WP_253778843.1">
    <property type="nucleotide sequence ID" value="NZ_JAMTCK010000020.1"/>
</dbReference>
<keyword evidence="3" id="KW-1185">Reference proteome</keyword>
<proteinExistence type="predicted"/>
<keyword evidence="1" id="KW-0732">Signal</keyword>
<evidence type="ECO:0000313" key="2">
    <source>
        <dbReference type="EMBL" id="MCP2169679.1"/>
    </source>
</evidence>
<sequence>MRSARARSPVVTAAVAAITAVLAVLAVPPAEAASGRLVLAEGSGEYVWYDDPDLGCYPGPGPASPRRDRVDNYTDSDVLVYPAPNCRGAPSDRVAPHEFRHVDHLGSVWVLH</sequence>
<name>A0AAE3GLM6_9PSEU</name>
<feature type="chain" id="PRO_5042275647" description="Secreted protein" evidence="1">
    <location>
        <begin position="33"/>
        <end position="112"/>
    </location>
</feature>
<evidence type="ECO:0008006" key="4">
    <source>
        <dbReference type="Google" id="ProtNLM"/>
    </source>
</evidence>
<evidence type="ECO:0000256" key="1">
    <source>
        <dbReference type="SAM" id="SignalP"/>
    </source>
</evidence>
<gene>
    <name evidence="2" type="ORF">LX83_006565</name>
</gene>
<accession>A0AAE3GLM6</accession>
<dbReference type="AlphaFoldDB" id="A0AAE3GLM6"/>
<protein>
    <recommendedName>
        <fullName evidence="4">Secreted protein</fullName>
    </recommendedName>
</protein>
<dbReference type="Proteomes" id="UP001206128">
    <property type="component" value="Unassembled WGS sequence"/>
</dbReference>
<feature type="signal peptide" evidence="1">
    <location>
        <begin position="1"/>
        <end position="32"/>
    </location>
</feature>